<proteinExistence type="predicted"/>
<feature type="disulfide bond" evidence="10">
    <location>
        <begin position="22"/>
        <end position="31"/>
    </location>
</feature>
<keyword evidence="8" id="KW-0325">Glycoprotein</keyword>
<evidence type="ECO:0000256" key="7">
    <source>
        <dbReference type="ARBA" id="ARBA00023157"/>
    </source>
</evidence>
<feature type="coiled-coil region" evidence="11">
    <location>
        <begin position="164"/>
        <end position="285"/>
    </location>
</feature>
<dbReference type="Gene3D" id="2.10.25.10">
    <property type="entry name" value="Laminin"/>
    <property type="match status" value="1"/>
</dbReference>
<evidence type="ECO:0000256" key="2">
    <source>
        <dbReference type="ARBA" id="ARBA00022525"/>
    </source>
</evidence>
<keyword evidence="6" id="KW-0084">Basement membrane</keyword>
<evidence type="ECO:0000259" key="12">
    <source>
        <dbReference type="PROSITE" id="PS50027"/>
    </source>
</evidence>
<dbReference type="InterPro" id="IPR002049">
    <property type="entry name" value="LE_dom"/>
</dbReference>
<name>A0A2G9RBM0_AQUCT</name>
<evidence type="ECO:0000256" key="8">
    <source>
        <dbReference type="ARBA" id="ARBA00023180"/>
    </source>
</evidence>
<protein>
    <recommendedName>
        <fullName evidence="12">Laminin EGF-like domain-containing protein</fullName>
    </recommendedName>
</protein>
<dbReference type="AlphaFoldDB" id="A0A2G9RBM0"/>
<feature type="disulfide bond" evidence="10">
    <location>
        <begin position="1"/>
        <end position="13"/>
    </location>
</feature>
<keyword evidence="2" id="KW-0964">Secreted</keyword>
<evidence type="ECO:0000256" key="4">
    <source>
        <dbReference type="ARBA" id="ARBA00022729"/>
    </source>
</evidence>
<comment type="caution">
    <text evidence="10">Lacks conserved residue(s) required for the propagation of feature annotation.</text>
</comment>
<evidence type="ECO:0000256" key="10">
    <source>
        <dbReference type="PROSITE-ProRule" id="PRU00460"/>
    </source>
</evidence>
<evidence type="ECO:0000313" key="14">
    <source>
        <dbReference type="Proteomes" id="UP000228934"/>
    </source>
</evidence>
<keyword evidence="4" id="KW-0732">Signal</keyword>
<evidence type="ECO:0000256" key="3">
    <source>
        <dbReference type="ARBA" id="ARBA00022530"/>
    </source>
</evidence>
<feature type="disulfide bond" evidence="10">
    <location>
        <begin position="3"/>
        <end position="20"/>
    </location>
</feature>
<reference evidence="14" key="1">
    <citation type="journal article" date="2017" name="Nat. Commun.">
        <title>The North American bullfrog draft genome provides insight into hormonal regulation of long noncoding RNA.</title>
        <authorList>
            <person name="Hammond S.A."/>
            <person name="Warren R.L."/>
            <person name="Vandervalk B.P."/>
            <person name="Kucuk E."/>
            <person name="Khan H."/>
            <person name="Gibb E.A."/>
            <person name="Pandoh P."/>
            <person name="Kirk H."/>
            <person name="Zhao Y."/>
            <person name="Jones M."/>
            <person name="Mungall A.J."/>
            <person name="Coope R."/>
            <person name="Pleasance S."/>
            <person name="Moore R.A."/>
            <person name="Holt R.A."/>
            <person name="Round J.M."/>
            <person name="Ohora S."/>
            <person name="Walle B.V."/>
            <person name="Veldhoen N."/>
            <person name="Helbing C.C."/>
            <person name="Birol I."/>
        </authorList>
    </citation>
    <scope>NUCLEOTIDE SEQUENCE [LARGE SCALE GENOMIC DNA]</scope>
</reference>
<organism evidence="13 14">
    <name type="scientific">Aquarana catesbeiana</name>
    <name type="common">American bullfrog</name>
    <name type="synonym">Rana catesbeiana</name>
    <dbReference type="NCBI Taxonomy" id="8400"/>
    <lineage>
        <taxon>Eukaryota</taxon>
        <taxon>Metazoa</taxon>
        <taxon>Chordata</taxon>
        <taxon>Craniata</taxon>
        <taxon>Vertebrata</taxon>
        <taxon>Euteleostomi</taxon>
        <taxon>Amphibia</taxon>
        <taxon>Batrachia</taxon>
        <taxon>Anura</taxon>
        <taxon>Neobatrachia</taxon>
        <taxon>Ranoidea</taxon>
        <taxon>Ranidae</taxon>
        <taxon>Aquarana</taxon>
    </lineage>
</organism>
<dbReference type="PROSITE" id="PS01248">
    <property type="entry name" value="EGF_LAM_1"/>
    <property type="match status" value="1"/>
</dbReference>
<dbReference type="OrthoDB" id="5985440at2759"/>
<gene>
    <name evidence="13" type="ORF">AB205_0209550</name>
</gene>
<keyword evidence="3" id="KW-0272">Extracellular matrix</keyword>
<dbReference type="FunFam" id="2.10.25.10:FF:000034">
    <property type="entry name" value="Laminin subunit alpha 3"/>
    <property type="match status" value="1"/>
</dbReference>
<accession>A0A2G9RBM0</accession>
<evidence type="ECO:0000256" key="1">
    <source>
        <dbReference type="ARBA" id="ARBA00004302"/>
    </source>
</evidence>
<keyword evidence="5" id="KW-0677">Repeat</keyword>
<dbReference type="CDD" id="cd00055">
    <property type="entry name" value="EGF_Lam"/>
    <property type="match status" value="1"/>
</dbReference>
<sequence length="303" mass="34382">CNCDAYGSEIRQCDHRTGMCHCREGFTGQRCNQCARGFRDNYPRCSACHQCFYQWDATISELQNQLRVIQKKVSDLQDGVEAPELSNSLIKDLEDKLRIIKQIIGEGTIEGTRMLEQMNKLVNKISVAEATQKGIEESVSSVLFSVSKALKNLTGVELKENSIMDRLTKVAEEVEALMKKVDSNRQMANEANQKATKAMLATEGLDKEMEEVKKNYKDLKDKVGGVDTSSGSAMQKVQQIKEEAQDLLKKATDAKEKLDKLDQKFKDNEENMNKKMEELQDLENRTMILLNFIREKSNVYATC</sequence>
<keyword evidence="11" id="KW-0175">Coiled coil</keyword>
<dbReference type="PROSITE" id="PS50027">
    <property type="entry name" value="EGF_LAM_2"/>
    <property type="match status" value="1"/>
</dbReference>
<feature type="domain" description="Laminin EGF-like" evidence="12">
    <location>
        <begin position="1"/>
        <end position="47"/>
    </location>
</feature>
<dbReference type="SMART" id="SM00180">
    <property type="entry name" value="EGF_Lam"/>
    <property type="match status" value="1"/>
</dbReference>
<keyword evidence="7 10" id="KW-1015">Disulfide bond</keyword>
<evidence type="ECO:0000313" key="13">
    <source>
        <dbReference type="EMBL" id="PIO25165.1"/>
    </source>
</evidence>
<keyword evidence="9 10" id="KW-0424">Laminin EGF-like domain</keyword>
<dbReference type="CDD" id="cd22295">
    <property type="entry name" value="cc_LAMB_C"/>
    <property type="match status" value="1"/>
</dbReference>
<evidence type="ECO:0000256" key="5">
    <source>
        <dbReference type="ARBA" id="ARBA00022737"/>
    </source>
</evidence>
<dbReference type="Pfam" id="PF00053">
    <property type="entry name" value="EGF_laminin"/>
    <property type="match status" value="1"/>
</dbReference>
<keyword evidence="14" id="KW-1185">Reference proteome</keyword>
<evidence type="ECO:0000256" key="11">
    <source>
        <dbReference type="SAM" id="Coils"/>
    </source>
</evidence>
<evidence type="ECO:0000256" key="9">
    <source>
        <dbReference type="ARBA" id="ARBA00023292"/>
    </source>
</evidence>
<dbReference type="SUPFAM" id="SSF57196">
    <property type="entry name" value="EGF/Laminin"/>
    <property type="match status" value="1"/>
</dbReference>
<dbReference type="Gene3D" id="1.10.287.950">
    <property type="entry name" value="Methyl-accepting chemotaxis protein"/>
    <property type="match status" value="1"/>
</dbReference>
<dbReference type="Proteomes" id="UP000228934">
    <property type="component" value="Unassembled WGS sequence"/>
</dbReference>
<comment type="subcellular location">
    <subcellularLocation>
        <location evidence="1">Secreted</location>
        <location evidence="1">Extracellular space</location>
        <location evidence="1">Extracellular matrix</location>
        <location evidence="1">Basement membrane</location>
    </subcellularLocation>
</comment>
<dbReference type="GO" id="GO:0005604">
    <property type="term" value="C:basement membrane"/>
    <property type="evidence" value="ECO:0007669"/>
    <property type="project" value="UniProtKB-SubCell"/>
</dbReference>
<feature type="non-terminal residue" evidence="13">
    <location>
        <position position="1"/>
    </location>
</feature>
<dbReference type="EMBL" id="KV951085">
    <property type="protein sequence ID" value="PIO25165.1"/>
    <property type="molecule type" value="Genomic_DNA"/>
</dbReference>
<evidence type="ECO:0000256" key="6">
    <source>
        <dbReference type="ARBA" id="ARBA00022869"/>
    </source>
</evidence>